<name>A0AAV4F5K9_9GAST</name>
<organism evidence="1 2">
    <name type="scientific">Elysia marginata</name>
    <dbReference type="NCBI Taxonomy" id="1093978"/>
    <lineage>
        <taxon>Eukaryota</taxon>
        <taxon>Metazoa</taxon>
        <taxon>Spiralia</taxon>
        <taxon>Lophotrochozoa</taxon>
        <taxon>Mollusca</taxon>
        <taxon>Gastropoda</taxon>
        <taxon>Heterobranchia</taxon>
        <taxon>Euthyneura</taxon>
        <taxon>Panpulmonata</taxon>
        <taxon>Sacoglossa</taxon>
        <taxon>Placobranchoidea</taxon>
        <taxon>Plakobranchidae</taxon>
        <taxon>Elysia</taxon>
    </lineage>
</organism>
<sequence>MADVSERQLQQLMKRKLGYAGHIMKGSSGHLLQLPREGKIERNRGQQRPKRNWMDHVIVKEWSGSTSYGDTKQKAENRE</sequence>
<accession>A0AAV4F5K9</accession>
<dbReference type="AlphaFoldDB" id="A0AAV4F5K9"/>
<keyword evidence="2" id="KW-1185">Reference proteome</keyword>
<proteinExistence type="predicted"/>
<dbReference type="EMBL" id="BMAT01000567">
    <property type="protein sequence ID" value="GFR68648.1"/>
    <property type="molecule type" value="Genomic_DNA"/>
</dbReference>
<protein>
    <submittedName>
        <fullName evidence="1">UDP-glucuronosyltransferase 2A1-like</fullName>
    </submittedName>
</protein>
<dbReference type="Proteomes" id="UP000762676">
    <property type="component" value="Unassembled WGS sequence"/>
</dbReference>
<evidence type="ECO:0000313" key="1">
    <source>
        <dbReference type="EMBL" id="GFR68648.1"/>
    </source>
</evidence>
<comment type="caution">
    <text evidence="1">The sequence shown here is derived from an EMBL/GenBank/DDBJ whole genome shotgun (WGS) entry which is preliminary data.</text>
</comment>
<evidence type="ECO:0000313" key="2">
    <source>
        <dbReference type="Proteomes" id="UP000762676"/>
    </source>
</evidence>
<gene>
    <name evidence="1" type="ORF">ElyMa_000283400</name>
</gene>
<reference evidence="1 2" key="1">
    <citation type="journal article" date="2021" name="Elife">
        <title>Chloroplast acquisition without the gene transfer in kleptoplastic sea slugs, Plakobranchus ocellatus.</title>
        <authorList>
            <person name="Maeda T."/>
            <person name="Takahashi S."/>
            <person name="Yoshida T."/>
            <person name="Shimamura S."/>
            <person name="Takaki Y."/>
            <person name="Nagai Y."/>
            <person name="Toyoda A."/>
            <person name="Suzuki Y."/>
            <person name="Arimoto A."/>
            <person name="Ishii H."/>
            <person name="Satoh N."/>
            <person name="Nishiyama T."/>
            <person name="Hasebe M."/>
            <person name="Maruyama T."/>
            <person name="Minagawa J."/>
            <person name="Obokata J."/>
            <person name="Shigenobu S."/>
        </authorList>
    </citation>
    <scope>NUCLEOTIDE SEQUENCE [LARGE SCALE GENOMIC DNA]</scope>
</reference>